<proteinExistence type="predicted"/>
<evidence type="ECO:0000313" key="3">
    <source>
        <dbReference type="EMBL" id="MBB5062898.1"/>
    </source>
</evidence>
<reference evidence="3 4" key="1">
    <citation type="submission" date="2020-08" db="EMBL/GenBank/DDBJ databases">
        <title>Genomic Encyclopedia of Type Strains, Phase IV (KMG-V): Genome sequencing to study the core and pangenomes of soil and plant-associated prokaryotes.</title>
        <authorList>
            <person name="Whitman W."/>
        </authorList>
    </citation>
    <scope>NUCLEOTIDE SEQUENCE [LARGE SCALE GENOMIC DNA]</scope>
    <source>
        <strain evidence="3 4">X5P3</strain>
    </source>
</reference>
<dbReference type="EMBL" id="JACHIO010000004">
    <property type="protein sequence ID" value="MBB5062898.1"/>
    <property type="molecule type" value="Genomic_DNA"/>
</dbReference>
<feature type="transmembrane region" description="Helical" evidence="1">
    <location>
        <begin position="156"/>
        <end position="175"/>
    </location>
</feature>
<feature type="domain" description="DUF5009" evidence="2">
    <location>
        <begin position="18"/>
        <end position="244"/>
    </location>
</feature>
<comment type="caution">
    <text evidence="3">The sequence shown here is derived from an EMBL/GenBank/DDBJ whole genome shotgun (WGS) entry which is preliminary data.</text>
</comment>
<accession>A0A7W8E818</accession>
<feature type="transmembrane region" description="Helical" evidence="1">
    <location>
        <begin position="93"/>
        <end position="114"/>
    </location>
</feature>
<dbReference type="GO" id="GO:0016746">
    <property type="term" value="F:acyltransferase activity"/>
    <property type="evidence" value="ECO:0007669"/>
    <property type="project" value="UniProtKB-KW"/>
</dbReference>
<feature type="transmembrane region" description="Helical" evidence="1">
    <location>
        <begin position="280"/>
        <end position="298"/>
    </location>
</feature>
<feature type="transmembrane region" description="Helical" evidence="1">
    <location>
        <begin position="126"/>
        <end position="144"/>
    </location>
</feature>
<dbReference type="AlphaFoldDB" id="A0A7W8E818"/>
<feature type="transmembrane region" description="Helical" evidence="1">
    <location>
        <begin position="310"/>
        <end position="329"/>
    </location>
</feature>
<keyword evidence="1" id="KW-1133">Transmembrane helix</keyword>
<feature type="transmembrane region" description="Helical" evidence="1">
    <location>
        <begin position="382"/>
        <end position="400"/>
    </location>
</feature>
<dbReference type="InterPro" id="IPR032176">
    <property type="entry name" value="DUF5009"/>
</dbReference>
<feature type="transmembrane region" description="Helical" evidence="1">
    <location>
        <begin position="181"/>
        <end position="207"/>
    </location>
</feature>
<dbReference type="RefSeq" id="WP_184253670.1">
    <property type="nucleotide sequence ID" value="NZ_JACHIO010000004.1"/>
</dbReference>
<feature type="transmembrane region" description="Helical" evidence="1">
    <location>
        <begin position="243"/>
        <end position="268"/>
    </location>
</feature>
<feature type="transmembrane region" description="Helical" evidence="1">
    <location>
        <begin position="214"/>
        <end position="237"/>
    </location>
</feature>
<organism evidence="3 4">
    <name type="scientific">Granulicella mallensis</name>
    <dbReference type="NCBI Taxonomy" id="940614"/>
    <lineage>
        <taxon>Bacteria</taxon>
        <taxon>Pseudomonadati</taxon>
        <taxon>Acidobacteriota</taxon>
        <taxon>Terriglobia</taxon>
        <taxon>Terriglobales</taxon>
        <taxon>Acidobacteriaceae</taxon>
        <taxon>Granulicella</taxon>
    </lineage>
</organism>
<feature type="transmembrane region" description="Helical" evidence="1">
    <location>
        <begin position="63"/>
        <end position="81"/>
    </location>
</feature>
<sequence>MTTAQPVFVSEAPRATRVASIDIFRGLTMAVMIFVNDLDGVQGLPWWTHHAKANIDVMTYVDMVFPFFLFIIGLSMPLAIQQRLKKNPSMPQLWLHVLIRSVSLVALGVILANAGKGSAALMHMSPYAWTLLALLGMALFLSVYPSNGRHANLHKWLRLGGLALALVMFAIFRRVTHDGHVAWLSFSYLEILGLIGCTYFAVSLLYIPTRRWPWASLAWFIVLVAFSSLCSAKIIVFEHSFPLYVWPFGDGTMAFVTMAGIVTSVVFIGEERWQTLRNKLLLGSAFGIASLIAGYFLTPLGISKIRDTPTWGLYSVGAAVLLFTALFWLCDVKRQTSWAAFVHPAGANTLLTYLLPDVWYFLTALLGFKWFELHLNSGLPGALRSAIFTALMLAIAGVLLRMRVRLQL</sequence>
<name>A0A7W8E818_9BACT</name>
<keyword evidence="3" id="KW-0012">Acyltransferase</keyword>
<keyword evidence="1" id="KW-0472">Membrane</keyword>
<dbReference type="Pfam" id="PF16401">
    <property type="entry name" value="DUF5009"/>
    <property type="match status" value="1"/>
</dbReference>
<dbReference type="PANTHER" id="PTHR31061:SF24">
    <property type="entry name" value="LD22376P"/>
    <property type="match status" value="1"/>
</dbReference>
<keyword evidence="1" id="KW-0812">Transmembrane</keyword>
<dbReference type="Proteomes" id="UP000584867">
    <property type="component" value="Unassembled WGS sequence"/>
</dbReference>
<protein>
    <submittedName>
        <fullName evidence="3">Putative acyltransferase</fullName>
    </submittedName>
</protein>
<keyword evidence="3" id="KW-0808">Transferase</keyword>
<evidence type="ECO:0000256" key="1">
    <source>
        <dbReference type="SAM" id="Phobius"/>
    </source>
</evidence>
<feature type="transmembrane region" description="Helical" evidence="1">
    <location>
        <begin position="350"/>
        <end position="370"/>
    </location>
</feature>
<evidence type="ECO:0000259" key="2">
    <source>
        <dbReference type="Pfam" id="PF16401"/>
    </source>
</evidence>
<gene>
    <name evidence="3" type="ORF">HDF15_001235</name>
</gene>
<evidence type="ECO:0000313" key="4">
    <source>
        <dbReference type="Proteomes" id="UP000584867"/>
    </source>
</evidence>
<dbReference type="PANTHER" id="PTHR31061">
    <property type="entry name" value="LD22376P"/>
    <property type="match status" value="1"/>
</dbReference>